<feature type="compositionally biased region" description="Low complexity" evidence="1">
    <location>
        <begin position="146"/>
        <end position="158"/>
    </location>
</feature>
<feature type="compositionally biased region" description="Polar residues" evidence="1">
    <location>
        <begin position="117"/>
        <end position="127"/>
    </location>
</feature>
<name>Q1K4M3_NEUCR</name>
<dbReference type="PIR" id="T49553">
    <property type="entry name" value="T49553"/>
</dbReference>
<reference evidence="2 3" key="1">
    <citation type="journal article" date="2003" name="Nature">
        <title>The genome sequence of the filamentous fungus Neurospora crassa.</title>
        <authorList>
            <person name="Galagan J.E."/>
            <person name="Calvo S.E."/>
            <person name="Borkovich K.A."/>
            <person name="Selker E.U."/>
            <person name="Read N.D."/>
            <person name="Jaffe D."/>
            <person name="FitzHugh W."/>
            <person name="Ma L.J."/>
            <person name="Smirnov S."/>
            <person name="Purcell S."/>
            <person name="Rehman B."/>
            <person name="Elkins T."/>
            <person name="Engels R."/>
            <person name="Wang S."/>
            <person name="Nielsen C.B."/>
            <person name="Butler J."/>
            <person name="Endrizzi M."/>
            <person name="Qui D."/>
            <person name="Ianakiev P."/>
            <person name="Bell-Pedersen D."/>
            <person name="Nelson M.A."/>
            <person name="Werner-Washburne M."/>
            <person name="Selitrennikoff C.P."/>
            <person name="Kinsey J.A."/>
            <person name="Braun E.L."/>
            <person name="Zelter A."/>
            <person name="Schulte U."/>
            <person name="Kothe G.O."/>
            <person name="Jedd G."/>
            <person name="Mewes W."/>
            <person name="Staben C."/>
            <person name="Marcotte E."/>
            <person name="Greenberg D."/>
            <person name="Roy A."/>
            <person name="Foley K."/>
            <person name="Naylor J."/>
            <person name="Stange-Thomann N."/>
            <person name="Barrett R."/>
            <person name="Gnerre S."/>
            <person name="Kamal M."/>
            <person name="Kamvysselis M."/>
            <person name="Mauceli E."/>
            <person name="Bielke C."/>
            <person name="Rudd S."/>
            <person name="Frishman D."/>
            <person name="Krystofova S."/>
            <person name="Rasmussen C."/>
            <person name="Metzenberg R.L."/>
            <person name="Perkins D.D."/>
            <person name="Kroken S."/>
            <person name="Cogoni C."/>
            <person name="Macino G."/>
            <person name="Catcheside D."/>
            <person name="Li W."/>
            <person name="Pratt R.J."/>
            <person name="Osmani S.A."/>
            <person name="DeSouza C.P."/>
            <person name="Glass L."/>
            <person name="Orbach M.J."/>
            <person name="Berglund J.A."/>
            <person name="Voelker R."/>
            <person name="Yarden O."/>
            <person name="Plamann M."/>
            <person name="Seiler S."/>
            <person name="Dunlap J."/>
            <person name="Radford A."/>
            <person name="Aramayo R."/>
            <person name="Natvig D.O."/>
            <person name="Alex L.A."/>
            <person name="Mannhaupt G."/>
            <person name="Ebbole D.J."/>
            <person name="Freitag M."/>
            <person name="Paulsen I."/>
            <person name="Sachs M.S."/>
            <person name="Lander E.S."/>
            <person name="Nusbaum C."/>
            <person name="Birren B."/>
        </authorList>
    </citation>
    <scope>NUCLEOTIDE SEQUENCE [LARGE SCALE GENOMIC DNA]</scope>
    <source>
        <strain evidence="3">ATCC 24698 / 74-OR23-1A / CBS 708.71 / DSM 1257 / FGSC 987</strain>
    </source>
</reference>
<dbReference type="InParanoid" id="Q1K4M3"/>
<dbReference type="GeneID" id="3871933"/>
<evidence type="ECO:0000313" key="2">
    <source>
        <dbReference type="EMBL" id="EAA26550.1"/>
    </source>
</evidence>
<dbReference type="EMBL" id="CM002237">
    <property type="protein sequence ID" value="EAA26550.1"/>
    <property type="molecule type" value="Genomic_DNA"/>
</dbReference>
<keyword evidence="3" id="KW-1185">Reference proteome</keyword>
<accession>Q1K4M3</accession>
<proteinExistence type="predicted"/>
<dbReference type="RefSeq" id="XP_955786.1">
    <property type="nucleotide sequence ID" value="XM_950693.2"/>
</dbReference>
<gene>
    <name evidence="2" type="ORF">NCU01631</name>
</gene>
<dbReference type="AlphaFoldDB" id="Q1K4M3"/>
<organism evidence="2 3">
    <name type="scientific">Neurospora crassa (strain ATCC 24698 / 74-OR23-1A / CBS 708.71 / DSM 1257 / FGSC 987)</name>
    <dbReference type="NCBI Taxonomy" id="367110"/>
    <lineage>
        <taxon>Eukaryota</taxon>
        <taxon>Fungi</taxon>
        <taxon>Dikarya</taxon>
        <taxon>Ascomycota</taxon>
        <taxon>Pezizomycotina</taxon>
        <taxon>Sordariomycetes</taxon>
        <taxon>Sordariomycetidae</taxon>
        <taxon>Sordariales</taxon>
        <taxon>Sordariaceae</taxon>
        <taxon>Neurospora</taxon>
    </lineage>
</organism>
<dbReference type="KEGG" id="ncr:NCU01631"/>
<evidence type="ECO:0000256" key="1">
    <source>
        <dbReference type="SAM" id="MobiDB-lite"/>
    </source>
</evidence>
<dbReference type="HOGENOM" id="CLU_1315729_0_0_1"/>
<protein>
    <submittedName>
        <fullName evidence="2">Uncharacterized protein</fullName>
    </submittedName>
</protein>
<evidence type="ECO:0000313" key="3">
    <source>
        <dbReference type="Proteomes" id="UP000001805"/>
    </source>
</evidence>
<dbReference type="PaxDb" id="5141-EFNCRP00000001865"/>
<sequence length="209" mass="22860">MASTTPGGAIHGYLGAQSVEAGVAEEDSVSTLDVSMVWGRRALAPVCWTGDLSEWLSGRQQTRHHEYLGDVGCRGLWADDEHGTKKGHEMVRGDDLGTGQQKVKSAPLLSGIPQGYSRCTQPSSAQLQGMRGARRSYRPGHTVPKQQHQQQQQPQQHQSSDSTITKRHRAYLRLSINMGSSDVNCQKAHRTSLTRLCASDSYNLAYTSA</sequence>
<feature type="region of interest" description="Disordered" evidence="1">
    <location>
        <begin position="110"/>
        <end position="165"/>
    </location>
</feature>
<dbReference type="VEuPathDB" id="FungiDB:NCU01631"/>
<dbReference type="Proteomes" id="UP000001805">
    <property type="component" value="Chromosome 6, Linkage Group II"/>
</dbReference>